<organism evidence="2 3">
    <name type="scientific">Litorivivens lipolytica</name>
    <dbReference type="NCBI Taxonomy" id="1524264"/>
    <lineage>
        <taxon>Bacteria</taxon>
        <taxon>Pseudomonadati</taxon>
        <taxon>Pseudomonadota</taxon>
        <taxon>Gammaproteobacteria</taxon>
        <taxon>Litorivivens</taxon>
    </lineage>
</organism>
<dbReference type="GO" id="GO:0003677">
    <property type="term" value="F:DNA binding"/>
    <property type="evidence" value="ECO:0007669"/>
    <property type="project" value="InterPro"/>
</dbReference>
<dbReference type="Gene3D" id="1.10.260.40">
    <property type="entry name" value="lambda repressor-like DNA-binding domains"/>
    <property type="match status" value="1"/>
</dbReference>
<evidence type="ECO:0000313" key="2">
    <source>
        <dbReference type="EMBL" id="MBB3045954.1"/>
    </source>
</evidence>
<dbReference type="InterPro" id="IPR001387">
    <property type="entry name" value="Cro/C1-type_HTH"/>
</dbReference>
<dbReference type="EMBL" id="JACHWY010000001">
    <property type="protein sequence ID" value="MBB3045954.1"/>
    <property type="molecule type" value="Genomic_DNA"/>
</dbReference>
<dbReference type="AlphaFoldDB" id="A0A7W4W218"/>
<keyword evidence="3" id="KW-1185">Reference proteome</keyword>
<dbReference type="SUPFAM" id="SSF47413">
    <property type="entry name" value="lambda repressor-like DNA-binding domains"/>
    <property type="match status" value="1"/>
</dbReference>
<dbReference type="InterPro" id="IPR050400">
    <property type="entry name" value="Bact_Cytoskel_RodZ"/>
</dbReference>
<name>A0A7W4W218_9GAMM</name>
<feature type="domain" description="HTH cro/C1-type" evidence="1">
    <location>
        <begin position="10"/>
        <end position="70"/>
    </location>
</feature>
<dbReference type="PANTHER" id="PTHR34475:SF1">
    <property type="entry name" value="CYTOSKELETON PROTEIN RODZ"/>
    <property type="match status" value="1"/>
</dbReference>
<accession>A0A7W4W218</accession>
<reference evidence="2 3" key="1">
    <citation type="submission" date="2020-08" db="EMBL/GenBank/DDBJ databases">
        <title>Genomic Encyclopedia of Type Strains, Phase III (KMG-III): the genomes of soil and plant-associated and newly described type strains.</title>
        <authorList>
            <person name="Whitman W."/>
        </authorList>
    </citation>
    <scope>NUCLEOTIDE SEQUENCE [LARGE SCALE GENOMIC DNA]</scope>
    <source>
        <strain evidence="2 3">CECT 8654</strain>
    </source>
</reference>
<dbReference type="CDD" id="cd00093">
    <property type="entry name" value="HTH_XRE"/>
    <property type="match status" value="1"/>
</dbReference>
<comment type="caution">
    <text evidence="2">The sequence shown here is derived from an EMBL/GenBank/DDBJ whole genome shotgun (WGS) entry which is preliminary data.</text>
</comment>
<dbReference type="RefSeq" id="WP_183408672.1">
    <property type="nucleotide sequence ID" value="NZ_JACHWY010000001.1"/>
</dbReference>
<evidence type="ECO:0000259" key="1">
    <source>
        <dbReference type="PROSITE" id="PS50943"/>
    </source>
</evidence>
<proteinExistence type="predicted"/>
<dbReference type="PANTHER" id="PTHR34475">
    <property type="match status" value="1"/>
</dbReference>
<protein>
    <submittedName>
        <fullName evidence="2">Cytoskeletal protein RodZ</fullName>
    </submittedName>
</protein>
<sequence length="137" mass="14727">MSEQEPGCSLREAREAAGLSQQDVADSLNLLVSNVQAIESNTFKQLNADIFVRGYIRSYARFLNLDAEPLLEAAERVLRAESRSAEAVCVSAASPIKPMHKVIAALVLAGLVWAGSVVWMSSEVEAAQVAHSEAQEA</sequence>
<dbReference type="InterPro" id="IPR010982">
    <property type="entry name" value="Lambda_DNA-bd_dom_sf"/>
</dbReference>
<dbReference type="Pfam" id="PF13413">
    <property type="entry name" value="HTH_25"/>
    <property type="match status" value="1"/>
</dbReference>
<dbReference type="Proteomes" id="UP000537130">
    <property type="component" value="Unassembled WGS sequence"/>
</dbReference>
<dbReference type="PROSITE" id="PS50943">
    <property type="entry name" value="HTH_CROC1"/>
    <property type="match status" value="1"/>
</dbReference>
<evidence type="ECO:0000313" key="3">
    <source>
        <dbReference type="Proteomes" id="UP000537130"/>
    </source>
</evidence>
<gene>
    <name evidence="2" type="ORF">FHR99_000190</name>
</gene>